<sequence>MRDTMDGTFSMSPSGGNAFSEFARVWRSRMGERFALPPYSRETVSGFRVRSRGSARRTTCACGSSAGVGGTAAAGSADAAGVRLLTAHATMVSRLLDDLEPAGVDAARETLAELARAVVHGGLDDVEPRLAAALAQAARDIADRRLTDPTLSPTILARQLNVSVRTLQRAFAAEG</sequence>
<evidence type="ECO:0000313" key="1">
    <source>
        <dbReference type="EMBL" id="MDR7383956.1"/>
    </source>
</evidence>
<reference evidence="1 2" key="1">
    <citation type="submission" date="2023-07" db="EMBL/GenBank/DDBJ databases">
        <title>Sequencing the genomes of 1000 actinobacteria strains.</title>
        <authorList>
            <person name="Klenk H.-P."/>
        </authorList>
    </citation>
    <scope>NUCLEOTIDE SEQUENCE [LARGE SCALE GENOMIC DNA]</scope>
    <source>
        <strain evidence="1 2">DSM 45554</strain>
    </source>
</reference>
<comment type="caution">
    <text evidence="1">The sequence shown here is derived from an EMBL/GenBank/DDBJ whole genome shotgun (WGS) entry which is preliminary data.</text>
</comment>
<gene>
    <name evidence="1" type="ORF">J2S48_003471</name>
</gene>
<organism evidence="1 2">
    <name type="scientific">Promicromonospora iranensis</name>
    <dbReference type="NCBI Taxonomy" id="1105144"/>
    <lineage>
        <taxon>Bacteria</taxon>
        <taxon>Bacillati</taxon>
        <taxon>Actinomycetota</taxon>
        <taxon>Actinomycetes</taxon>
        <taxon>Micrococcales</taxon>
        <taxon>Promicromonosporaceae</taxon>
        <taxon>Promicromonospora</taxon>
    </lineage>
</organism>
<keyword evidence="2" id="KW-1185">Reference proteome</keyword>
<name>A0ABU2CRP5_9MICO</name>
<proteinExistence type="predicted"/>
<accession>A0ABU2CRP5</accession>
<evidence type="ECO:0000313" key="2">
    <source>
        <dbReference type="Proteomes" id="UP001183585"/>
    </source>
</evidence>
<dbReference type="EMBL" id="JAVDYE010000001">
    <property type="protein sequence ID" value="MDR7383956.1"/>
    <property type="molecule type" value="Genomic_DNA"/>
</dbReference>
<dbReference type="Proteomes" id="UP001183585">
    <property type="component" value="Unassembled WGS sequence"/>
</dbReference>
<protein>
    <submittedName>
        <fullName evidence="1">Uncharacterized protein</fullName>
    </submittedName>
</protein>
<dbReference type="RefSeq" id="WP_274997000.1">
    <property type="nucleotide sequence ID" value="NZ_JAJQQP010000014.1"/>
</dbReference>